<keyword evidence="2" id="KW-1185">Reference proteome</keyword>
<dbReference type="SUPFAM" id="SSF51445">
    <property type="entry name" value="(Trans)glycosidases"/>
    <property type="match status" value="1"/>
</dbReference>
<organism evidence="1 2">
    <name type="scientific">Streptomyces luteireticuli</name>
    <dbReference type="NCBI Taxonomy" id="173858"/>
    <lineage>
        <taxon>Bacteria</taxon>
        <taxon>Bacillati</taxon>
        <taxon>Actinomycetota</taxon>
        <taxon>Actinomycetes</taxon>
        <taxon>Kitasatosporales</taxon>
        <taxon>Streptomycetaceae</taxon>
        <taxon>Streptomyces</taxon>
    </lineage>
</organism>
<dbReference type="Proteomes" id="UP001500879">
    <property type="component" value="Unassembled WGS sequence"/>
</dbReference>
<evidence type="ECO:0000313" key="1">
    <source>
        <dbReference type="EMBL" id="GAA0436997.1"/>
    </source>
</evidence>
<dbReference type="InterPro" id="IPR017853">
    <property type="entry name" value="GH"/>
</dbReference>
<reference evidence="2" key="1">
    <citation type="journal article" date="2019" name="Int. J. Syst. Evol. Microbiol.">
        <title>The Global Catalogue of Microorganisms (GCM) 10K type strain sequencing project: providing services to taxonomists for standard genome sequencing and annotation.</title>
        <authorList>
            <consortium name="The Broad Institute Genomics Platform"/>
            <consortium name="The Broad Institute Genome Sequencing Center for Infectious Disease"/>
            <person name="Wu L."/>
            <person name="Ma J."/>
        </authorList>
    </citation>
    <scope>NUCLEOTIDE SEQUENCE [LARGE SCALE GENOMIC DNA]</scope>
    <source>
        <strain evidence="2">JCM 4788</strain>
    </source>
</reference>
<dbReference type="EMBL" id="BAAABX010000088">
    <property type="protein sequence ID" value="GAA0436997.1"/>
    <property type="molecule type" value="Genomic_DNA"/>
</dbReference>
<dbReference type="Gene3D" id="3.20.20.80">
    <property type="entry name" value="Glycosidases"/>
    <property type="match status" value="1"/>
</dbReference>
<evidence type="ECO:0008006" key="3">
    <source>
        <dbReference type="Google" id="ProtNLM"/>
    </source>
</evidence>
<proteinExistence type="predicted"/>
<gene>
    <name evidence="1" type="ORF">GCM10010357_68030</name>
</gene>
<name>A0ABP3J110_9ACTN</name>
<sequence>MDAVGRHEGKGRRPFTALFGACGAVALAALPLTVASGRPGGGASPEGVRNDDDVRPGWGFTHTQHSADHGAPEATRRAAGLLSLRPLPQNQHIMGWGAENPEPAPGRYDFEALDERVALMRATGAVPVLTLCGAPDWMKGGRKGRTDWSRLETAPDRRHYKDFARLAGTIARRYPDIRHFLVWNELKGFWDDRRNRWNYEGYTELYNLVFAELKKQNPRSLVGGPYVVVDHDPPGDEDRSPELRGPWGGLDRRSADVVRYWNAHKAGADFVVVDGASYTREGHRTIPDEFAATGKFADVTRWLRGVTGLPVWWAEWYVEPPAEDDRPGGRDGWSEQHRTAVQATALMQLASGGASAAFYWNPQRTGGDCPGCLWRSTHLRDGGEELPMARLLRRFAREFPPGSAFRPVSATAGHGARIRALADDAAVLVVNTERRPVAARVDGQALSLGPYEVRWLGR</sequence>
<comment type="caution">
    <text evidence="1">The sequence shown here is derived from an EMBL/GenBank/DDBJ whole genome shotgun (WGS) entry which is preliminary data.</text>
</comment>
<dbReference type="InterPro" id="IPR051923">
    <property type="entry name" value="Glycosyl_Hydrolase_39"/>
</dbReference>
<accession>A0ABP3J110</accession>
<protein>
    <recommendedName>
        <fullName evidence="3">Xylan 1,4-beta-xylosidase</fullName>
    </recommendedName>
</protein>
<dbReference type="PANTHER" id="PTHR12631">
    <property type="entry name" value="ALPHA-L-IDURONIDASE"/>
    <property type="match status" value="1"/>
</dbReference>
<evidence type="ECO:0000313" key="2">
    <source>
        <dbReference type="Proteomes" id="UP001500879"/>
    </source>
</evidence>
<dbReference type="PANTHER" id="PTHR12631:SF10">
    <property type="entry name" value="BETA-XYLOSIDASE-LIKE PROTEIN-RELATED"/>
    <property type="match status" value="1"/>
</dbReference>